<comment type="caution">
    <text evidence="7">The sequence shown here is derived from an EMBL/GenBank/DDBJ whole genome shotgun (WGS) entry which is preliminary data.</text>
</comment>
<dbReference type="SMART" id="SM00574">
    <property type="entry name" value="POX"/>
    <property type="match status" value="1"/>
</dbReference>
<dbReference type="InterPro" id="IPR006563">
    <property type="entry name" value="POX_dom"/>
</dbReference>
<evidence type="ECO:0000256" key="4">
    <source>
        <dbReference type="ARBA" id="ARBA00023204"/>
    </source>
</evidence>
<dbReference type="Pfam" id="PF07526">
    <property type="entry name" value="POX"/>
    <property type="match status" value="1"/>
</dbReference>
<name>A0A8S9GEV5_BRACR</name>
<keyword evidence="3" id="KW-0227">DNA damage</keyword>
<dbReference type="GO" id="GO:0045739">
    <property type="term" value="P:positive regulation of DNA repair"/>
    <property type="evidence" value="ECO:0007669"/>
    <property type="project" value="InterPro"/>
</dbReference>
<dbReference type="InterPro" id="IPR026126">
    <property type="entry name" value="BABAM1"/>
</dbReference>
<keyword evidence="5" id="KW-0539">Nucleus</keyword>
<evidence type="ECO:0000256" key="2">
    <source>
        <dbReference type="ARBA" id="ARBA00022490"/>
    </source>
</evidence>
<organism evidence="7 8">
    <name type="scientific">Brassica cretica</name>
    <name type="common">Mustard</name>
    <dbReference type="NCBI Taxonomy" id="69181"/>
    <lineage>
        <taxon>Eukaryota</taxon>
        <taxon>Viridiplantae</taxon>
        <taxon>Streptophyta</taxon>
        <taxon>Embryophyta</taxon>
        <taxon>Tracheophyta</taxon>
        <taxon>Spermatophyta</taxon>
        <taxon>Magnoliopsida</taxon>
        <taxon>eudicotyledons</taxon>
        <taxon>Gunneridae</taxon>
        <taxon>Pentapetalae</taxon>
        <taxon>rosids</taxon>
        <taxon>malvids</taxon>
        <taxon>Brassicales</taxon>
        <taxon>Brassicaceae</taxon>
        <taxon>Brassiceae</taxon>
        <taxon>Brassica</taxon>
    </lineage>
</organism>
<reference evidence="7" key="1">
    <citation type="submission" date="2019-12" db="EMBL/GenBank/DDBJ databases">
        <title>Genome sequencing and annotation of Brassica cretica.</title>
        <authorList>
            <person name="Studholme D.J."/>
            <person name="Sarris P.F."/>
        </authorList>
    </citation>
    <scope>NUCLEOTIDE SEQUENCE</scope>
    <source>
        <strain evidence="7">PFS-001/15</strain>
        <tissue evidence="7">Leaf</tissue>
    </source>
</reference>
<dbReference type="PANTHER" id="PTHR15660:SF1">
    <property type="entry name" value="BRISC AND BRCA1-A COMPLEX MEMBER 1"/>
    <property type="match status" value="1"/>
</dbReference>
<evidence type="ECO:0000256" key="5">
    <source>
        <dbReference type="ARBA" id="ARBA00023242"/>
    </source>
</evidence>
<protein>
    <recommendedName>
        <fullName evidence="6">POX domain-containing protein</fullName>
    </recommendedName>
</protein>
<gene>
    <name evidence="7" type="ORF">F2Q68_00028979</name>
</gene>
<accession>A0A8S9GEV5</accession>
<evidence type="ECO:0000313" key="8">
    <source>
        <dbReference type="Proteomes" id="UP000712281"/>
    </source>
</evidence>
<dbReference type="GO" id="GO:0070552">
    <property type="term" value="C:BRISC complex"/>
    <property type="evidence" value="ECO:0007669"/>
    <property type="project" value="InterPro"/>
</dbReference>
<feature type="domain" description="POX" evidence="6">
    <location>
        <begin position="70"/>
        <end position="176"/>
    </location>
</feature>
<dbReference type="AlphaFoldDB" id="A0A8S9GEV5"/>
<sequence>MFCTFPTNRILITVLKILIYRRASVRPTHDWPIRQKLFTLDVLYFPDKPNPDNCPQDVSDECSEISLCAATESTRGTSEKLLPAPKTFLITSLKSYLAQSTFTLFKKYYLISPHTPSTAMLLLISRNRVRGHCVDEIHTVVSAFHTATELDPQLHTRFALQTISYLYKNLRERISKKILMMGSGFRERQREVSRRLNLPPALPSSAAKTYPKDSEKHLLAIRSGFDKKSGIKLVYKCAGKAMEADDRRHVRRNEQEEAE</sequence>
<evidence type="ECO:0000256" key="3">
    <source>
        <dbReference type="ARBA" id="ARBA00022763"/>
    </source>
</evidence>
<keyword evidence="2" id="KW-0963">Cytoplasm</keyword>
<dbReference type="EMBL" id="QGKW02002005">
    <property type="protein sequence ID" value="KAF2543007.1"/>
    <property type="molecule type" value="Genomic_DNA"/>
</dbReference>
<evidence type="ECO:0000256" key="1">
    <source>
        <dbReference type="ARBA" id="ARBA00004123"/>
    </source>
</evidence>
<dbReference type="PANTHER" id="PTHR15660">
    <property type="entry name" value="BRISC AND BRCA1-A COMPLEX MEMBER 1"/>
    <property type="match status" value="1"/>
</dbReference>
<dbReference type="GO" id="GO:0006281">
    <property type="term" value="P:DNA repair"/>
    <property type="evidence" value="ECO:0007669"/>
    <property type="project" value="UniProtKB-KW"/>
</dbReference>
<proteinExistence type="predicted"/>
<comment type="subcellular location">
    <subcellularLocation>
        <location evidence="1">Nucleus</location>
    </subcellularLocation>
</comment>
<evidence type="ECO:0000313" key="7">
    <source>
        <dbReference type="EMBL" id="KAF2543007.1"/>
    </source>
</evidence>
<evidence type="ECO:0000259" key="6">
    <source>
        <dbReference type="SMART" id="SM00574"/>
    </source>
</evidence>
<dbReference type="Proteomes" id="UP000712281">
    <property type="component" value="Unassembled WGS sequence"/>
</dbReference>
<keyword evidence="4" id="KW-0234">DNA repair</keyword>